<proteinExistence type="predicted"/>
<sequence length="295" mass="32527">MPGAHLDGDAPAQPASPAPNILPPLYVAPNYVANNYDCVAPNCVANNYDCVANNYDCVANNYVANNYVANNYDYVADNYDYAANNYDCAANNYDCVANNYVANNYDYVADNYDYAANNYDCAANNYDCVANNYVANNCVANNYDCVASNYVANSGHDEFAIPGFIPIPDLFQEGFGPANSVKELQKSLNAWAKHYGFTIARIQARKKRWGVGYTQYNLVCSRCGPPTAPLGMKLGRSRKCNCNWMVQARLEDGGWFIRPHSDPSLQAHNHGASVRPSPRRRHRRSAAEAVEGATK</sequence>
<evidence type="ECO:0000313" key="3">
    <source>
        <dbReference type="Proteomes" id="UP001174934"/>
    </source>
</evidence>
<comment type="caution">
    <text evidence="2">The sequence shown here is derived from an EMBL/GenBank/DDBJ whole genome shotgun (WGS) entry which is preliminary data.</text>
</comment>
<organism evidence="2 3">
    <name type="scientific">Bombardia bombarda</name>
    <dbReference type="NCBI Taxonomy" id="252184"/>
    <lineage>
        <taxon>Eukaryota</taxon>
        <taxon>Fungi</taxon>
        <taxon>Dikarya</taxon>
        <taxon>Ascomycota</taxon>
        <taxon>Pezizomycotina</taxon>
        <taxon>Sordariomycetes</taxon>
        <taxon>Sordariomycetidae</taxon>
        <taxon>Sordariales</taxon>
        <taxon>Lasiosphaeriaceae</taxon>
        <taxon>Bombardia</taxon>
    </lineage>
</organism>
<reference evidence="2" key="1">
    <citation type="submission" date="2023-06" db="EMBL/GenBank/DDBJ databases">
        <title>Genome-scale phylogeny and comparative genomics of the fungal order Sordariales.</title>
        <authorList>
            <consortium name="Lawrence Berkeley National Laboratory"/>
            <person name="Hensen N."/>
            <person name="Bonometti L."/>
            <person name="Westerberg I."/>
            <person name="Brannstrom I.O."/>
            <person name="Guillou S."/>
            <person name="Cros-Aarteil S."/>
            <person name="Calhoun S."/>
            <person name="Haridas S."/>
            <person name="Kuo A."/>
            <person name="Mondo S."/>
            <person name="Pangilinan J."/>
            <person name="Riley R."/>
            <person name="LaButti K."/>
            <person name="Andreopoulos B."/>
            <person name="Lipzen A."/>
            <person name="Chen C."/>
            <person name="Yanf M."/>
            <person name="Daum C."/>
            <person name="Ng V."/>
            <person name="Clum A."/>
            <person name="Steindorff A."/>
            <person name="Ohm R."/>
            <person name="Martin F."/>
            <person name="Silar P."/>
            <person name="Natvig D."/>
            <person name="Lalanne C."/>
            <person name="Gautier V."/>
            <person name="Ament-velasquez S.L."/>
            <person name="Kruys A."/>
            <person name="Hutchinson M.I."/>
            <person name="Powell A.J."/>
            <person name="Barry K."/>
            <person name="Miller A.N."/>
            <person name="Grigoriev I.V."/>
            <person name="Debuchy R."/>
            <person name="Gladieux P."/>
            <person name="Thoren M.H."/>
            <person name="Johannesson H."/>
        </authorList>
    </citation>
    <scope>NUCLEOTIDE SEQUENCE</scope>
    <source>
        <strain evidence="2">SMH3391-2</strain>
    </source>
</reference>
<feature type="region of interest" description="Disordered" evidence="1">
    <location>
        <begin position="261"/>
        <end position="295"/>
    </location>
</feature>
<evidence type="ECO:0000256" key="1">
    <source>
        <dbReference type="SAM" id="MobiDB-lite"/>
    </source>
</evidence>
<gene>
    <name evidence="2" type="ORF">B0T17DRAFT_512724</name>
</gene>
<evidence type="ECO:0000313" key="2">
    <source>
        <dbReference type="EMBL" id="KAK0609329.1"/>
    </source>
</evidence>
<dbReference type="Proteomes" id="UP001174934">
    <property type="component" value="Unassembled WGS sequence"/>
</dbReference>
<dbReference type="AlphaFoldDB" id="A0AA39U1S5"/>
<name>A0AA39U1S5_9PEZI</name>
<dbReference type="EMBL" id="JAULSR010000014">
    <property type="protein sequence ID" value="KAK0609329.1"/>
    <property type="molecule type" value="Genomic_DNA"/>
</dbReference>
<accession>A0AA39U1S5</accession>
<keyword evidence="3" id="KW-1185">Reference proteome</keyword>
<protein>
    <submittedName>
        <fullName evidence="2">Uncharacterized protein</fullName>
    </submittedName>
</protein>